<evidence type="ECO:0000313" key="1">
    <source>
        <dbReference type="EMBL" id="MBA0621508.1"/>
    </source>
</evidence>
<organism evidence="1 2">
    <name type="scientific">Gossypium davidsonii</name>
    <name type="common">Davidson's cotton</name>
    <name type="synonym">Gossypium klotzschianum subsp. davidsonii</name>
    <dbReference type="NCBI Taxonomy" id="34287"/>
    <lineage>
        <taxon>Eukaryota</taxon>
        <taxon>Viridiplantae</taxon>
        <taxon>Streptophyta</taxon>
        <taxon>Embryophyta</taxon>
        <taxon>Tracheophyta</taxon>
        <taxon>Spermatophyta</taxon>
        <taxon>Magnoliopsida</taxon>
        <taxon>eudicotyledons</taxon>
        <taxon>Gunneridae</taxon>
        <taxon>Pentapetalae</taxon>
        <taxon>rosids</taxon>
        <taxon>malvids</taxon>
        <taxon>Malvales</taxon>
        <taxon>Malvaceae</taxon>
        <taxon>Malvoideae</taxon>
        <taxon>Gossypium</taxon>
    </lineage>
</organism>
<evidence type="ECO:0000313" key="2">
    <source>
        <dbReference type="Proteomes" id="UP000593561"/>
    </source>
</evidence>
<dbReference type="Proteomes" id="UP000593561">
    <property type="component" value="Unassembled WGS sequence"/>
</dbReference>
<evidence type="ECO:0008006" key="3">
    <source>
        <dbReference type="Google" id="ProtNLM"/>
    </source>
</evidence>
<keyword evidence="2" id="KW-1185">Reference proteome</keyword>
<gene>
    <name evidence="1" type="ORF">Godav_007122</name>
</gene>
<protein>
    <recommendedName>
        <fullName evidence="3">RNase H type-1 domain-containing protein</fullName>
    </recommendedName>
</protein>
<proteinExistence type="predicted"/>
<feature type="non-terminal residue" evidence="1">
    <location>
        <position position="1"/>
    </location>
</feature>
<dbReference type="AlphaFoldDB" id="A0A7J8S5X7"/>
<accession>A0A7J8S5X7</accession>
<comment type="caution">
    <text evidence="1">The sequence shown here is derived from an EMBL/GenBank/DDBJ whole genome shotgun (WGS) entry which is preliminary data.</text>
</comment>
<name>A0A7J8S5X7_GOSDV</name>
<sequence length="58" mass="6676">VYQISFKLKLEGLSFVWVTGYRRVEIESDNSAVVIIIQNGLAANSIDSELKDWEVKFR</sequence>
<reference evidence="1 2" key="1">
    <citation type="journal article" date="2019" name="Genome Biol. Evol.">
        <title>Insights into the evolution of the New World diploid cottons (Gossypium, subgenus Houzingenia) based on genome sequencing.</title>
        <authorList>
            <person name="Grover C.E."/>
            <person name="Arick M.A. 2nd"/>
            <person name="Thrash A."/>
            <person name="Conover J.L."/>
            <person name="Sanders W.S."/>
            <person name="Peterson D.G."/>
            <person name="Frelichowski J.E."/>
            <person name="Scheffler J.A."/>
            <person name="Scheffler B.E."/>
            <person name="Wendel J.F."/>
        </authorList>
    </citation>
    <scope>NUCLEOTIDE SEQUENCE [LARGE SCALE GENOMIC DNA]</scope>
    <source>
        <strain evidence="1">27</strain>
        <tissue evidence="1">Leaf</tissue>
    </source>
</reference>
<dbReference type="EMBL" id="JABFAC010000008">
    <property type="protein sequence ID" value="MBA0621508.1"/>
    <property type="molecule type" value="Genomic_DNA"/>
</dbReference>